<evidence type="ECO:0000259" key="1">
    <source>
        <dbReference type="Pfam" id="PF13910"/>
    </source>
</evidence>
<dbReference type="Pfam" id="PF24098">
    <property type="entry name" value="DUF7380"/>
    <property type="match status" value="1"/>
</dbReference>
<feature type="domain" description="DUF4209" evidence="1">
    <location>
        <begin position="486"/>
        <end position="566"/>
    </location>
</feature>
<dbReference type="Proteomes" id="UP000261222">
    <property type="component" value="Unassembled WGS sequence"/>
</dbReference>
<protein>
    <submittedName>
        <fullName evidence="3">DUF4209 domain-containing protein</fullName>
    </submittedName>
</protein>
<dbReference type="InterPro" id="IPR055804">
    <property type="entry name" value="DUF7380"/>
</dbReference>
<organism evidence="3 4">
    <name type="scientific">Blautia obeum</name>
    <dbReference type="NCBI Taxonomy" id="40520"/>
    <lineage>
        <taxon>Bacteria</taxon>
        <taxon>Bacillati</taxon>
        <taxon>Bacillota</taxon>
        <taxon>Clostridia</taxon>
        <taxon>Lachnospirales</taxon>
        <taxon>Lachnospiraceae</taxon>
        <taxon>Blautia</taxon>
    </lineage>
</organism>
<dbReference type="AlphaFoldDB" id="A0A396G0C4"/>
<feature type="domain" description="DUF7380" evidence="2">
    <location>
        <begin position="15"/>
        <end position="166"/>
    </location>
</feature>
<proteinExistence type="predicted"/>
<reference evidence="3 4" key="1">
    <citation type="submission" date="2018-08" db="EMBL/GenBank/DDBJ databases">
        <title>A genome reference for cultivated species of the human gut microbiota.</title>
        <authorList>
            <person name="Zou Y."/>
            <person name="Xue W."/>
            <person name="Luo G."/>
        </authorList>
    </citation>
    <scope>NUCLEOTIDE SEQUENCE [LARGE SCALE GENOMIC DNA]</scope>
    <source>
        <strain evidence="3 4">OM06-11AA</strain>
    </source>
</reference>
<dbReference type="InterPro" id="IPR025209">
    <property type="entry name" value="DUF4209"/>
</dbReference>
<name>A0A396G0C4_9FIRM</name>
<sequence>MIQDKLRFGDEIMNIYELLNKIVVNRRHSLSVNLFTEEAREELDENEKHIFDLLRNISSLGTKIYNKGIEFHPMFVMSDGSRTFSIDDISEDDYLVLQNLELDKIPLSLRALIADLLWTKKKKFDAAKIAADAYWQLFKLWYKDEDNIGTLDMIRRAVCISAQTKQTTLYNEIQEWFKEFIDTRAASTEGFFALRVMELFFEQKYFDVSVILKVLDDLIEKNNDNIAKVEQAYELKEECLFKLQRKEEATQNNILLADYYIKFAEKIFQKDIQGALRAVNFFQKGIILYRNNGEPEKAETTHKRLVEIQREIPKIMVPFSIELDIKGVVDNLKVNMEGLSFEECVIRLTQMFVFEKQEDIKKRVIEEFKDNPISHLFGKSLINAQGQTVLVLPPLDIHDPEKNPKLMELHMYQNALEKQKVTGDIWMKNALLIIRDKFVMNKSMVEFLVKDNPIIPDGRERIFQSGLYMFLNGDYYEALHILAPQVENLFRNIAREVGGLTVTLENDGSSMEKVLSSIFSLPELLDCYDNDILFTFRGLLNEQSGANIRNEIAHGIISGYACSTGVCLYFGVAVIKLLSLTSSSCYQILKKSEKLKHFEMPDKDALKVVK</sequence>
<evidence type="ECO:0000313" key="3">
    <source>
        <dbReference type="EMBL" id="RGN03429.1"/>
    </source>
</evidence>
<dbReference type="Pfam" id="PF13910">
    <property type="entry name" value="DUF4209"/>
    <property type="match status" value="1"/>
</dbReference>
<evidence type="ECO:0000259" key="2">
    <source>
        <dbReference type="Pfam" id="PF24098"/>
    </source>
</evidence>
<evidence type="ECO:0000313" key="4">
    <source>
        <dbReference type="Proteomes" id="UP000261222"/>
    </source>
</evidence>
<accession>A0A396G0C4</accession>
<comment type="caution">
    <text evidence="3">The sequence shown here is derived from an EMBL/GenBank/DDBJ whole genome shotgun (WGS) entry which is preliminary data.</text>
</comment>
<dbReference type="EMBL" id="QSUB01000006">
    <property type="protein sequence ID" value="RGN03429.1"/>
    <property type="molecule type" value="Genomic_DNA"/>
</dbReference>
<gene>
    <name evidence="3" type="ORF">DXB81_13510</name>
</gene>